<dbReference type="GO" id="GO:0004803">
    <property type="term" value="F:transposase activity"/>
    <property type="evidence" value="ECO:0007669"/>
    <property type="project" value="InterPro"/>
</dbReference>
<sequence length="422" mass="46333">MQIRYISRATEKSRGEGESGLREPRAMPLDDGLARNRKTRISGQSGTGCPHRRSFPTRPGCNKEGRRASYGVTSIPHGTHGCPHGIHCRMSRPQALGGPVRLRRPPGPAARPARPARGALPPSRAPGHAAGPGRGRRQHGGRGRLHARPPGLVPTVAAPGGDRADGLRPLHMVSAFLVREGLTLAQEPCDAKSNEITAIPRLLDRIHLEGAVVTIDAAGCQTAIVQALREAGADYVLAVKRNQPTLHREVKAVFDEAERGTFAPQAEDRCETVERNGGRRERRTCTVLGGPGLGEWVADPKTWPDLRSLIRVQAERTGPRGRRQRSVRYYISSRPVDAEALLELVRGHWGIENGLHHTLDVQFREDDCRLRRGHAPAVMAILRRAALNMVKTFQQPFEPDVSMGLLRHRIGRQPWILTPILA</sequence>
<dbReference type="InterPro" id="IPR051698">
    <property type="entry name" value="Transposase_11-like"/>
</dbReference>
<dbReference type="GO" id="GO:0003677">
    <property type="term" value="F:DNA binding"/>
    <property type="evidence" value="ECO:0007669"/>
    <property type="project" value="InterPro"/>
</dbReference>
<comment type="caution">
    <text evidence="3">The sequence shown here is derived from an EMBL/GenBank/DDBJ whole genome shotgun (WGS) entry which is preliminary data.</text>
</comment>
<feature type="domain" description="Transposase IS4-like" evidence="2">
    <location>
        <begin position="166"/>
        <end position="389"/>
    </location>
</feature>
<dbReference type="InterPro" id="IPR002559">
    <property type="entry name" value="Transposase_11"/>
</dbReference>
<evidence type="ECO:0000313" key="3">
    <source>
        <dbReference type="EMBL" id="MYD89835.1"/>
    </source>
</evidence>
<dbReference type="NCBIfam" id="NF033564">
    <property type="entry name" value="transpos_ISAs1"/>
    <property type="match status" value="1"/>
</dbReference>
<proteinExistence type="predicted"/>
<dbReference type="PANTHER" id="PTHR30298:SF0">
    <property type="entry name" value="PROTEIN YBFL-RELATED"/>
    <property type="match status" value="1"/>
</dbReference>
<feature type="compositionally biased region" description="Basic and acidic residues" evidence="1">
    <location>
        <begin position="9"/>
        <end position="25"/>
    </location>
</feature>
<feature type="compositionally biased region" description="Basic residues" evidence="1">
    <location>
        <begin position="134"/>
        <end position="147"/>
    </location>
</feature>
<dbReference type="Pfam" id="PF01609">
    <property type="entry name" value="DDE_Tnp_1"/>
    <property type="match status" value="1"/>
</dbReference>
<evidence type="ECO:0000256" key="1">
    <source>
        <dbReference type="SAM" id="MobiDB-lite"/>
    </source>
</evidence>
<dbReference type="AlphaFoldDB" id="A0A6B1DSN1"/>
<dbReference type="InterPro" id="IPR047647">
    <property type="entry name" value="ISAs1_transpos"/>
</dbReference>
<organism evidence="3">
    <name type="scientific">Caldilineaceae bacterium SB0662_bin_9</name>
    <dbReference type="NCBI Taxonomy" id="2605258"/>
    <lineage>
        <taxon>Bacteria</taxon>
        <taxon>Bacillati</taxon>
        <taxon>Chloroflexota</taxon>
        <taxon>Caldilineae</taxon>
        <taxon>Caldilineales</taxon>
        <taxon>Caldilineaceae</taxon>
    </lineage>
</organism>
<feature type="region of interest" description="Disordered" evidence="1">
    <location>
        <begin position="96"/>
        <end position="155"/>
    </location>
</feature>
<reference evidence="3" key="1">
    <citation type="submission" date="2019-09" db="EMBL/GenBank/DDBJ databases">
        <title>Characterisation of the sponge microbiome using genome-centric metagenomics.</title>
        <authorList>
            <person name="Engelberts J.P."/>
            <person name="Robbins S.J."/>
            <person name="De Goeij J.M."/>
            <person name="Aranda M."/>
            <person name="Bell S.C."/>
            <person name="Webster N.S."/>
        </authorList>
    </citation>
    <scope>NUCLEOTIDE SEQUENCE</scope>
    <source>
        <strain evidence="3">SB0662_bin_9</strain>
    </source>
</reference>
<evidence type="ECO:0000259" key="2">
    <source>
        <dbReference type="Pfam" id="PF01609"/>
    </source>
</evidence>
<accession>A0A6B1DSN1</accession>
<feature type="compositionally biased region" description="Low complexity" evidence="1">
    <location>
        <begin position="110"/>
        <end position="131"/>
    </location>
</feature>
<dbReference type="EMBL" id="VXPY01000036">
    <property type="protein sequence ID" value="MYD89835.1"/>
    <property type="molecule type" value="Genomic_DNA"/>
</dbReference>
<feature type="region of interest" description="Disordered" evidence="1">
    <location>
        <begin position="1"/>
        <end position="67"/>
    </location>
</feature>
<name>A0A6B1DSN1_9CHLR</name>
<protein>
    <submittedName>
        <fullName evidence="3">ISAs1 family transposase</fullName>
    </submittedName>
</protein>
<dbReference type="GO" id="GO:0006313">
    <property type="term" value="P:DNA transposition"/>
    <property type="evidence" value="ECO:0007669"/>
    <property type="project" value="InterPro"/>
</dbReference>
<gene>
    <name evidence="3" type="ORF">F4Y08_05770</name>
</gene>
<dbReference type="PANTHER" id="PTHR30298">
    <property type="entry name" value="H REPEAT-ASSOCIATED PREDICTED TRANSPOSASE"/>
    <property type="match status" value="1"/>
</dbReference>